<comment type="caution">
    <text evidence="1">The sequence shown here is derived from an EMBL/GenBank/DDBJ whole genome shotgun (WGS) entry which is preliminary data.</text>
</comment>
<evidence type="ECO:0000313" key="3">
    <source>
        <dbReference type="Proteomes" id="UP001144397"/>
    </source>
</evidence>
<organism evidence="1 3">
    <name type="scientific">Xanthobacter flavus</name>
    <dbReference type="NCBI Taxonomy" id="281"/>
    <lineage>
        <taxon>Bacteria</taxon>
        <taxon>Pseudomonadati</taxon>
        <taxon>Pseudomonadota</taxon>
        <taxon>Alphaproteobacteria</taxon>
        <taxon>Hyphomicrobiales</taxon>
        <taxon>Xanthobacteraceae</taxon>
        <taxon>Xanthobacter</taxon>
    </lineage>
</organism>
<accession>A0A9W6CJH5</accession>
<dbReference type="EMBL" id="JAVDPY010000001">
    <property type="protein sequence ID" value="MDR6332377.1"/>
    <property type="molecule type" value="Genomic_DNA"/>
</dbReference>
<reference evidence="2 4" key="2">
    <citation type="submission" date="2023-07" db="EMBL/GenBank/DDBJ databases">
        <title>Genomic Encyclopedia of Type Strains, Phase IV (KMG-IV): sequencing the most valuable type-strain genomes for metagenomic binning, comparative biology and taxonomic classification.</title>
        <authorList>
            <person name="Goeker M."/>
        </authorList>
    </citation>
    <scope>NUCLEOTIDE SEQUENCE [LARGE SCALE GENOMIC DNA]</scope>
    <source>
        <strain evidence="2 4">DSM 338</strain>
    </source>
</reference>
<name>A0A9W6CJH5_XANFL</name>
<dbReference type="Proteomes" id="UP001245370">
    <property type="component" value="Unassembled WGS sequence"/>
</dbReference>
<protein>
    <submittedName>
        <fullName evidence="1">Uncharacterized protein</fullName>
    </submittedName>
</protein>
<dbReference type="AlphaFoldDB" id="A0A9W6CJH5"/>
<dbReference type="GeneID" id="95762340"/>
<sequence length="128" mass="13586">MSALAEEMQDGLRAVAGPGGSVKERISRAARRTGLAYWRVFDLWYGKARRIDAHEIETVRSKQEQEEAFRAETDELLAQVLARVAALEAALADQRAGAAAGQGAAAVGQGGMVDRVLGRPSGPLIGGR</sequence>
<proteinExistence type="predicted"/>
<evidence type="ECO:0000313" key="1">
    <source>
        <dbReference type="EMBL" id="GLI21874.1"/>
    </source>
</evidence>
<reference evidence="1" key="1">
    <citation type="submission" date="2022-12" db="EMBL/GenBank/DDBJ databases">
        <title>Reference genome sequencing for broad-spectrum identification of bacterial and archaeal isolates by mass spectrometry.</title>
        <authorList>
            <person name="Sekiguchi Y."/>
            <person name="Tourlousse D.M."/>
        </authorList>
    </citation>
    <scope>NUCLEOTIDE SEQUENCE</scope>
    <source>
        <strain evidence="1">301</strain>
    </source>
</reference>
<dbReference type="Proteomes" id="UP001144397">
    <property type="component" value="Unassembled WGS sequence"/>
</dbReference>
<evidence type="ECO:0000313" key="4">
    <source>
        <dbReference type="Proteomes" id="UP001245370"/>
    </source>
</evidence>
<evidence type="ECO:0000313" key="2">
    <source>
        <dbReference type="EMBL" id="MDR6332377.1"/>
    </source>
</evidence>
<gene>
    <name evidence="2" type="ORF">GGQ86_000824</name>
    <name evidence="1" type="ORF">XFLAVUS301_15480</name>
</gene>
<dbReference type="EMBL" id="BSDO01000002">
    <property type="protein sequence ID" value="GLI21874.1"/>
    <property type="molecule type" value="Genomic_DNA"/>
</dbReference>
<dbReference type="RefSeq" id="WP_281806794.1">
    <property type="nucleotide sequence ID" value="NZ_BSDO01000002.1"/>
</dbReference>
<keyword evidence="4" id="KW-1185">Reference proteome</keyword>